<dbReference type="Proteomes" id="UP000283492">
    <property type="component" value="Unassembled WGS sequence"/>
</dbReference>
<feature type="domain" description="Replication initiator A N-terminal" evidence="1">
    <location>
        <begin position="9"/>
        <end position="85"/>
    </location>
</feature>
<protein>
    <recommendedName>
        <fullName evidence="1">Replication initiator A N-terminal domain-containing protein</fullName>
    </recommendedName>
</protein>
<name>A0A3R6AFX9_9FIRM</name>
<proteinExistence type="predicted"/>
<sequence>MENTKYDGKFYRLPKRLFKEDQFRSMTNGAKTLYMILLDRRCLSECNGDVWRDEYGATFIIFTIKEMMKLLHLGNKKINKMLKELEAHNLIYRSRQGLGNL</sequence>
<evidence type="ECO:0000313" key="2">
    <source>
        <dbReference type="EMBL" id="RHA90313.1"/>
    </source>
</evidence>
<comment type="caution">
    <text evidence="2">The sequence shown here is derived from an EMBL/GenBank/DDBJ whole genome shotgun (WGS) entry which is preliminary data.</text>
</comment>
<reference evidence="2 3" key="1">
    <citation type="submission" date="2018-08" db="EMBL/GenBank/DDBJ databases">
        <title>A genome reference for cultivated species of the human gut microbiota.</title>
        <authorList>
            <person name="Zou Y."/>
            <person name="Xue W."/>
            <person name="Luo G."/>
        </authorList>
    </citation>
    <scope>NUCLEOTIDE SEQUENCE [LARGE SCALE GENOMIC DNA]</scope>
    <source>
        <strain evidence="2 3">AM42-1AC</strain>
    </source>
</reference>
<dbReference type="AlphaFoldDB" id="A0A3R6AFX9"/>
<organism evidence="2 3">
    <name type="scientific">Roseburia inulinivorans</name>
    <dbReference type="NCBI Taxonomy" id="360807"/>
    <lineage>
        <taxon>Bacteria</taxon>
        <taxon>Bacillati</taxon>
        <taxon>Bacillota</taxon>
        <taxon>Clostridia</taxon>
        <taxon>Lachnospirales</taxon>
        <taxon>Lachnospiraceae</taxon>
        <taxon>Roseburia</taxon>
    </lineage>
</organism>
<gene>
    <name evidence="2" type="ORF">DW914_05700</name>
</gene>
<accession>A0A3R6AFX9</accession>
<evidence type="ECO:0000313" key="3">
    <source>
        <dbReference type="Proteomes" id="UP000283492"/>
    </source>
</evidence>
<dbReference type="Pfam" id="PF06970">
    <property type="entry name" value="RepA_N"/>
    <property type="match status" value="1"/>
</dbReference>
<dbReference type="InterPro" id="IPR010724">
    <property type="entry name" value="RepA_N"/>
</dbReference>
<evidence type="ECO:0000259" key="1">
    <source>
        <dbReference type="Pfam" id="PF06970"/>
    </source>
</evidence>
<dbReference type="RefSeq" id="WP_118580426.1">
    <property type="nucleotide sequence ID" value="NZ_CABJFX010000006.1"/>
</dbReference>
<dbReference type="EMBL" id="QSFX01000006">
    <property type="protein sequence ID" value="RHA90313.1"/>
    <property type="molecule type" value="Genomic_DNA"/>
</dbReference>